<name>A0AAN5CG65_9BILA</name>
<gene>
    <name evidence="3" type="ORF">PMAYCL1PPCAC_13142</name>
</gene>
<feature type="non-terminal residue" evidence="3">
    <location>
        <position position="1"/>
    </location>
</feature>
<keyword evidence="2" id="KW-0732">Signal</keyword>
<sequence>LKMFKFAVLLALLAIVFASDSKYVTLDEDTERAELLSALQPLRGNGTSNGCINAASSGFTNVTSKGIANITSNGHNNVTSPETSPSESKEPKSSSVVSF</sequence>
<evidence type="ECO:0000256" key="1">
    <source>
        <dbReference type="SAM" id="MobiDB-lite"/>
    </source>
</evidence>
<organism evidence="3 4">
    <name type="scientific">Pristionchus mayeri</name>
    <dbReference type="NCBI Taxonomy" id="1317129"/>
    <lineage>
        <taxon>Eukaryota</taxon>
        <taxon>Metazoa</taxon>
        <taxon>Ecdysozoa</taxon>
        <taxon>Nematoda</taxon>
        <taxon>Chromadorea</taxon>
        <taxon>Rhabditida</taxon>
        <taxon>Rhabditina</taxon>
        <taxon>Diplogasteromorpha</taxon>
        <taxon>Diplogasteroidea</taxon>
        <taxon>Neodiplogasteridae</taxon>
        <taxon>Pristionchus</taxon>
    </lineage>
</organism>
<dbReference type="AlphaFoldDB" id="A0AAN5CG65"/>
<feature type="non-terminal residue" evidence="3">
    <location>
        <position position="99"/>
    </location>
</feature>
<accession>A0AAN5CG65</accession>
<reference evidence="4" key="1">
    <citation type="submission" date="2022-10" db="EMBL/GenBank/DDBJ databases">
        <title>Genome assembly of Pristionchus species.</title>
        <authorList>
            <person name="Yoshida K."/>
            <person name="Sommer R.J."/>
        </authorList>
    </citation>
    <scope>NUCLEOTIDE SEQUENCE [LARGE SCALE GENOMIC DNA]</scope>
    <source>
        <strain evidence="4">RS5460</strain>
    </source>
</reference>
<proteinExistence type="predicted"/>
<evidence type="ECO:0000256" key="2">
    <source>
        <dbReference type="SAM" id="SignalP"/>
    </source>
</evidence>
<keyword evidence="4" id="KW-1185">Reference proteome</keyword>
<feature type="region of interest" description="Disordered" evidence="1">
    <location>
        <begin position="70"/>
        <end position="99"/>
    </location>
</feature>
<feature type="chain" id="PRO_5042887723" evidence="2">
    <location>
        <begin position="19"/>
        <end position="99"/>
    </location>
</feature>
<dbReference type="Proteomes" id="UP001328107">
    <property type="component" value="Unassembled WGS sequence"/>
</dbReference>
<evidence type="ECO:0000313" key="3">
    <source>
        <dbReference type="EMBL" id="GMR42947.1"/>
    </source>
</evidence>
<evidence type="ECO:0000313" key="4">
    <source>
        <dbReference type="Proteomes" id="UP001328107"/>
    </source>
</evidence>
<feature type="signal peptide" evidence="2">
    <location>
        <begin position="1"/>
        <end position="18"/>
    </location>
</feature>
<dbReference type="EMBL" id="BTRK01000003">
    <property type="protein sequence ID" value="GMR42947.1"/>
    <property type="molecule type" value="Genomic_DNA"/>
</dbReference>
<protein>
    <submittedName>
        <fullName evidence="3">Uncharacterized protein</fullName>
    </submittedName>
</protein>
<comment type="caution">
    <text evidence="3">The sequence shown here is derived from an EMBL/GenBank/DDBJ whole genome shotgun (WGS) entry which is preliminary data.</text>
</comment>